<keyword evidence="1" id="KW-0479">Metal-binding</keyword>
<dbReference type="GO" id="GO:0036297">
    <property type="term" value="P:interstrand cross-link repair"/>
    <property type="evidence" value="ECO:0007669"/>
    <property type="project" value="InterPro"/>
</dbReference>
<dbReference type="GO" id="GO:0005634">
    <property type="term" value="C:nucleus"/>
    <property type="evidence" value="ECO:0007669"/>
    <property type="project" value="UniProtKB-SubCell"/>
</dbReference>
<dbReference type="PANTHER" id="PTHR15749">
    <property type="entry name" value="FANCONI-ASSOCIATED NUCLEASE 1"/>
    <property type="match status" value="1"/>
</dbReference>
<reference evidence="3" key="1">
    <citation type="submission" date="2021-01" db="EMBL/GenBank/DDBJ databases">
        <authorList>
            <person name="Eckstrom K.M.E."/>
        </authorList>
    </citation>
    <scope>NUCLEOTIDE SEQUENCE</scope>
    <source>
        <strain evidence="3">UVCC 0001</strain>
    </source>
</reference>
<comment type="subcellular location">
    <subcellularLocation>
        <location evidence="1">Nucleus</location>
    </subcellularLocation>
</comment>
<evidence type="ECO:0000259" key="2">
    <source>
        <dbReference type="Pfam" id="PF21315"/>
    </source>
</evidence>
<dbReference type="AlphaFoldDB" id="A0AAD9IF39"/>
<dbReference type="GO" id="GO:0017108">
    <property type="term" value="F:5'-flap endonuclease activity"/>
    <property type="evidence" value="ECO:0007669"/>
    <property type="project" value="TreeGrafter"/>
</dbReference>
<dbReference type="GO" id="GO:0046872">
    <property type="term" value="F:metal ion binding"/>
    <property type="evidence" value="ECO:0007669"/>
    <property type="project" value="UniProtKB-KW"/>
</dbReference>
<organism evidence="3 4">
    <name type="scientific">Prototheca wickerhamii</name>
    <dbReference type="NCBI Taxonomy" id="3111"/>
    <lineage>
        <taxon>Eukaryota</taxon>
        <taxon>Viridiplantae</taxon>
        <taxon>Chlorophyta</taxon>
        <taxon>core chlorophytes</taxon>
        <taxon>Trebouxiophyceae</taxon>
        <taxon>Chlorellales</taxon>
        <taxon>Chlorellaceae</taxon>
        <taxon>Prototheca</taxon>
    </lineage>
</organism>
<dbReference type="GO" id="GO:0008409">
    <property type="term" value="F:5'-3' exonuclease activity"/>
    <property type="evidence" value="ECO:0007669"/>
    <property type="project" value="TreeGrafter"/>
</dbReference>
<keyword evidence="1" id="KW-0464">Manganese</keyword>
<feature type="domain" description="Fanconi-associated nuclease 1-like winged-helix" evidence="2">
    <location>
        <begin position="37"/>
        <end position="113"/>
    </location>
</feature>
<keyword evidence="1" id="KW-0539">Nucleus</keyword>
<evidence type="ECO:0000313" key="3">
    <source>
        <dbReference type="EMBL" id="KAK2076361.1"/>
    </source>
</evidence>
<dbReference type="EC" id="3.1.4.1" evidence="1"/>
<keyword evidence="1" id="KW-0234">DNA repair</keyword>
<dbReference type="EMBL" id="JASFZW010000010">
    <property type="protein sequence ID" value="KAK2076361.1"/>
    <property type="molecule type" value="Genomic_DNA"/>
</dbReference>
<comment type="similarity">
    <text evidence="1">Belongs to the FAN1 family.</text>
</comment>
<name>A0AAD9IF39_PROWI</name>
<proteinExistence type="inferred from homology"/>
<dbReference type="Pfam" id="PF21315">
    <property type="entry name" value="FAN1_HTH"/>
    <property type="match status" value="1"/>
</dbReference>
<keyword evidence="1" id="KW-0460">Magnesium</keyword>
<comment type="function">
    <text evidence="1">Nuclease required for the repair of DNA interstrand cross-links (ICL). Acts as a 5'-3' exonuclease that anchors at a cut end of DNA and cleaves DNA successively at every third nucleotide, allowing to excise an ICL from one strand through flanking incisions.</text>
</comment>
<gene>
    <name evidence="3" type="ORF">QBZ16_000886</name>
</gene>
<comment type="cofactor">
    <cofactor evidence="1">
        <name>Mg(2+)</name>
        <dbReference type="ChEBI" id="CHEBI:18420"/>
    </cofactor>
    <cofactor evidence="1">
        <name>Mn(2+)</name>
        <dbReference type="ChEBI" id="CHEBI:29035"/>
    </cofactor>
</comment>
<dbReference type="InterPro" id="IPR049125">
    <property type="entry name" value="FAN1-like_WH"/>
</dbReference>
<dbReference type="Proteomes" id="UP001255856">
    <property type="component" value="Unassembled WGS sequence"/>
</dbReference>
<sequence>MQLDVSGLEEHKVEALQKALARCAAGRAGSNSCRLRDNFCELLKSVWETDPLLVDKEEADFRRRYERLSFEAQVLLVRLFMRKGPWFRVQQLAYAEIPRPPQAVLELAEAGMLQQWTPDAADDVDALAGLAVVPELQALHDKLYAQRFVPFKAAQALPH</sequence>
<evidence type="ECO:0000313" key="4">
    <source>
        <dbReference type="Proteomes" id="UP001255856"/>
    </source>
</evidence>
<dbReference type="GO" id="GO:0004528">
    <property type="term" value="F:phosphodiesterase I activity"/>
    <property type="evidence" value="ECO:0007669"/>
    <property type="project" value="UniProtKB-EC"/>
</dbReference>
<keyword evidence="4" id="KW-1185">Reference proteome</keyword>
<keyword evidence="1" id="KW-0227">DNA damage</keyword>
<comment type="caution">
    <text evidence="3">The sequence shown here is derived from an EMBL/GenBank/DDBJ whole genome shotgun (WGS) entry which is preliminary data.</text>
</comment>
<dbReference type="PANTHER" id="PTHR15749:SF4">
    <property type="entry name" value="FANCONI-ASSOCIATED NUCLEASE 1"/>
    <property type="match status" value="1"/>
</dbReference>
<dbReference type="InterPro" id="IPR033315">
    <property type="entry name" value="Fan1-like"/>
</dbReference>
<keyword evidence="1" id="KW-0378">Hydrolase</keyword>
<protein>
    <recommendedName>
        <fullName evidence="1">Fanconi-associated nuclease</fullName>
        <ecNumber evidence="1">3.1.4.1</ecNumber>
    </recommendedName>
</protein>
<keyword evidence="1" id="KW-0540">Nuclease</keyword>
<evidence type="ECO:0000256" key="1">
    <source>
        <dbReference type="RuleBase" id="RU365033"/>
    </source>
</evidence>
<accession>A0AAD9IF39</accession>
<dbReference type="GO" id="GO:0070336">
    <property type="term" value="F:flap-structured DNA binding"/>
    <property type="evidence" value="ECO:0007669"/>
    <property type="project" value="TreeGrafter"/>
</dbReference>
<comment type="catalytic activity">
    <reaction evidence="1">
        <text>Hydrolytically removes 5'-nucleotides successively from the 3'-hydroxy termini of 3'-hydroxy-terminated oligonucleotides.</text>
        <dbReference type="EC" id="3.1.4.1"/>
    </reaction>
</comment>